<dbReference type="Gene3D" id="3.80.10.10">
    <property type="entry name" value="Ribonuclease Inhibitor"/>
    <property type="match status" value="1"/>
</dbReference>
<dbReference type="InterPro" id="IPR001611">
    <property type="entry name" value="Leu-rich_rpt"/>
</dbReference>
<gene>
    <name evidence="2" type="ORF">N0F65_008992</name>
</gene>
<evidence type="ECO:0000313" key="2">
    <source>
        <dbReference type="EMBL" id="DAZ96013.1"/>
    </source>
</evidence>
<dbReference type="PANTHER" id="PTHR22708">
    <property type="entry name" value="LEUCINE-RICH REPEAT-CONTAINING PROTEIN 56"/>
    <property type="match status" value="1"/>
</dbReference>
<evidence type="ECO:0000313" key="3">
    <source>
        <dbReference type="Proteomes" id="UP001146120"/>
    </source>
</evidence>
<dbReference type="Proteomes" id="UP001146120">
    <property type="component" value="Unassembled WGS sequence"/>
</dbReference>
<dbReference type="InterPro" id="IPR032675">
    <property type="entry name" value="LRR_dom_sf"/>
</dbReference>
<reference evidence="2" key="1">
    <citation type="submission" date="2022-11" db="EMBL/GenBank/DDBJ databases">
        <authorList>
            <person name="Morgan W.R."/>
            <person name="Tartar A."/>
        </authorList>
    </citation>
    <scope>NUCLEOTIDE SEQUENCE</scope>
    <source>
        <strain evidence="2">ARSEF 373</strain>
    </source>
</reference>
<organism evidence="2 3">
    <name type="scientific">Lagenidium giganteum</name>
    <dbReference type="NCBI Taxonomy" id="4803"/>
    <lineage>
        <taxon>Eukaryota</taxon>
        <taxon>Sar</taxon>
        <taxon>Stramenopiles</taxon>
        <taxon>Oomycota</taxon>
        <taxon>Peronosporomycetes</taxon>
        <taxon>Pythiales</taxon>
        <taxon>Pythiaceae</taxon>
    </lineage>
</organism>
<proteinExistence type="predicted"/>
<keyword evidence="3" id="KW-1185">Reference proteome</keyword>
<dbReference type="Pfam" id="PF14580">
    <property type="entry name" value="LRR_9"/>
    <property type="match status" value="1"/>
</dbReference>
<accession>A0AAV2YRR2</accession>
<feature type="region of interest" description="Disordered" evidence="1">
    <location>
        <begin position="562"/>
        <end position="626"/>
    </location>
</feature>
<dbReference type="EMBL" id="DAKRPA010000181">
    <property type="protein sequence ID" value="DAZ96013.1"/>
    <property type="molecule type" value="Genomic_DNA"/>
</dbReference>
<feature type="compositionally biased region" description="Basic and acidic residues" evidence="1">
    <location>
        <begin position="590"/>
        <end position="599"/>
    </location>
</feature>
<protein>
    <submittedName>
        <fullName evidence="2">Uncharacterized protein</fullName>
    </submittedName>
</protein>
<name>A0AAV2YRR2_9STRA</name>
<evidence type="ECO:0000256" key="1">
    <source>
        <dbReference type="SAM" id="MobiDB-lite"/>
    </source>
</evidence>
<sequence>MTTVAIDLREEMDESDVLNTRAPLHFKQKQQLQYAQQQIHPAAPSDSKAKFLIRALPRECNPTPVTAASAGAPATLLSSPSAHKLKNQNDAVEEALAADNPFDDLTEEKLQHLSGKQDLARVTSLQIAVNSTQHSVEVIGELLPSLQQLRLHNSVLSSFRDLGTSLHSLQSLWAMRCSIRDLDGISALTGLQELYLQHNSITDISPLTMHEEIVVLDLEGNQVCDIGQIEQLAFCPQLRSLNLKDNPVGRISCYRQIVANFLPQLEMLDGKPLVDEERRKLADSVIDAVIAKHQEDLAAEATDNELGADIIRSPRASGGLNGAQLARSSSSTRVGVETTSDPVKDDYGSSLTHGTDIVFAGNVTSALRRHRNETDPESPKRTSRNQQASGFDHNSDRPQTPARISITDTLDRANELENRKYKSRDAILNELKSWQMEAASWQLGVTHVAQDGTESTTKHIVKSHHDKRPNTSAGVMRNGKAVAEAFVEQRPPSSSRPKTPGSPTKSQRSSLTGQWTVDILILDDHDERRPCSPTKTPRGIYASSSTERDWNLDALSPKVDFSHSSWKDKLPSSRPATSQGRIHRPSKYKPSKEADHNSSDSDSDDFAVGRDSAPFPRKSSKKQPPGAFFNIVESLNAIDKWRDEMDDDSSIVNVRSDCLSPRRLTTPAVETSADILVIDHSSSDGHAKVPAMELGPANFESDERVVRWMKEKHKMVAETKTREGFRRFFRGIDAPRLERILQEVFKDQVKVRRRMQIMQGFFHGQLQ</sequence>
<feature type="region of interest" description="Disordered" evidence="1">
    <location>
        <begin position="367"/>
        <end position="407"/>
    </location>
</feature>
<dbReference type="InterPro" id="IPR040091">
    <property type="entry name" value="LRRC56"/>
</dbReference>
<dbReference type="PROSITE" id="PS51450">
    <property type="entry name" value="LRR"/>
    <property type="match status" value="1"/>
</dbReference>
<feature type="region of interest" description="Disordered" evidence="1">
    <location>
        <begin position="455"/>
        <end position="513"/>
    </location>
</feature>
<comment type="caution">
    <text evidence="2">The sequence shown here is derived from an EMBL/GenBank/DDBJ whole genome shotgun (WGS) entry which is preliminary data.</text>
</comment>
<dbReference type="AlphaFoldDB" id="A0AAV2YRR2"/>
<feature type="compositionally biased region" description="Polar residues" evidence="1">
    <location>
        <begin position="326"/>
        <end position="341"/>
    </location>
</feature>
<feature type="compositionally biased region" description="Polar residues" evidence="1">
    <location>
        <begin position="491"/>
        <end position="513"/>
    </location>
</feature>
<reference evidence="2" key="2">
    <citation type="journal article" date="2023" name="Microbiol Resour">
        <title>Decontamination and Annotation of the Draft Genome Sequence of the Oomycete Lagenidium giganteum ARSEF 373.</title>
        <authorList>
            <person name="Morgan W.R."/>
            <person name="Tartar A."/>
        </authorList>
    </citation>
    <scope>NUCLEOTIDE SEQUENCE</scope>
    <source>
        <strain evidence="2">ARSEF 373</strain>
    </source>
</reference>
<feature type="region of interest" description="Disordered" evidence="1">
    <location>
        <begin position="313"/>
        <end position="351"/>
    </location>
</feature>
<dbReference type="PANTHER" id="PTHR22708:SF0">
    <property type="entry name" value="LEUCINE-RICH REPEAT-CONTAINING PROTEIN 56"/>
    <property type="match status" value="1"/>
</dbReference>
<dbReference type="SUPFAM" id="SSF52058">
    <property type="entry name" value="L domain-like"/>
    <property type="match status" value="1"/>
</dbReference>